<name>A0AA39SZQ4_ACESA</name>
<organism evidence="1 2">
    <name type="scientific">Acer saccharum</name>
    <name type="common">Sugar maple</name>
    <dbReference type="NCBI Taxonomy" id="4024"/>
    <lineage>
        <taxon>Eukaryota</taxon>
        <taxon>Viridiplantae</taxon>
        <taxon>Streptophyta</taxon>
        <taxon>Embryophyta</taxon>
        <taxon>Tracheophyta</taxon>
        <taxon>Spermatophyta</taxon>
        <taxon>Magnoliopsida</taxon>
        <taxon>eudicotyledons</taxon>
        <taxon>Gunneridae</taxon>
        <taxon>Pentapetalae</taxon>
        <taxon>rosids</taxon>
        <taxon>malvids</taxon>
        <taxon>Sapindales</taxon>
        <taxon>Sapindaceae</taxon>
        <taxon>Hippocastanoideae</taxon>
        <taxon>Acereae</taxon>
        <taxon>Acer</taxon>
    </lineage>
</organism>
<proteinExistence type="predicted"/>
<reference evidence="1" key="1">
    <citation type="journal article" date="2022" name="Plant J.">
        <title>Strategies of tolerance reflected in two North American maple genomes.</title>
        <authorList>
            <person name="McEvoy S.L."/>
            <person name="Sezen U.U."/>
            <person name="Trouern-Trend A."/>
            <person name="McMahon S.M."/>
            <person name="Schaberg P.G."/>
            <person name="Yang J."/>
            <person name="Wegrzyn J.L."/>
            <person name="Swenson N.G."/>
        </authorList>
    </citation>
    <scope>NUCLEOTIDE SEQUENCE</scope>
    <source>
        <strain evidence="1">NS2018</strain>
    </source>
</reference>
<dbReference type="GO" id="GO:0006891">
    <property type="term" value="P:intra-Golgi vesicle-mediated transport"/>
    <property type="evidence" value="ECO:0007669"/>
    <property type="project" value="TreeGrafter"/>
</dbReference>
<keyword evidence="2" id="KW-1185">Reference proteome</keyword>
<dbReference type="GO" id="GO:0034498">
    <property type="term" value="P:early endosome to Golgi transport"/>
    <property type="evidence" value="ECO:0007669"/>
    <property type="project" value="TreeGrafter"/>
</dbReference>
<dbReference type="PANTHER" id="PTHR13251">
    <property type="entry name" value="EPILEPSY HOLOPROSENCEPHALY CANDIDATE 1/TMEM1"/>
    <property type="match status" value="1"/>
</dbReference>
<evidence type="ECO:0000313" key="2">
    <source>
        <dbReference type="Proteomes" id="UP001168877"/>
    </source>
</evidence>
<comment type="caution">
    <text evidence="1">The sequence shown here is derived from an EMBL/GenBank/DDBJ whole genome shotgun (WGS) entry which is preliminary data.</text>
</comment>
<evidence type="ECO:0000313" key="1">
    <source>
        <dbReference type="EMBL" id="KAK0601956.1"/>
    </source>
</evidence>
<protein>
    <submittedName>
        <fullName evidence="1">Uncharacterized protein</fullName>
    </submittedName>
</protein>
<dbReference type="GO" id="GO:1990071">
    <property type="term" value="C:TRAPPII protein complex"/>
    <property type="evidence" value="ECO:0007669"/>
    <property type="project" value="InterPro"/>
</dbReference>
<sequence length="202" mass="22451">MYEEFYAQIIADKSIVIMESFLPSIWGTVVNPRPLVDLAAATSSPLLINEAQWIGIIVRPIDYSLKGAVLHIDTGPGLMIEESHVIEMESYIEVSQHADDIANSNSALNDCSLADNKDFERLSLHDGRIQLPDWASNVTSILWIPVCAIDNNLARGSSTVNPQRQSIVDGMRTIALKLEFGVSHNQLFDRHSLFPSFFQISP</sequence>
<accession>A0AA39SZQ4</accession>
<dbReference type="InterPro" id="IPR045126">
    <property type="entry name" value="TRAPPC10/Trs130"/>
</dbReference>
<dbReference type="EMBL" id="JAUESC010000003">
    <property type="protein sequence ID" value="KAK0601956.1"/>
    <property type="molecule type" value="Genomic_DNA"/>
</dbReference>
<dbReference type="GO" id="GO:0005829">
    <property type="term" value="C:cytosol"/>
    <property type="evidence" value="ECO:0007669"/>
    <property type="project" value="GOC"/>
</dbReference>
<dbReference type="Proteomes" id="UP001168877">
    <property type="component" value="Unassembled WGS sequence"/>
</dbReference>
<dbReference type="AlphaFoldDB" id="A0AA39SZQ4"/>
<gene>
    <name evidence="1" type="ORF">LWI29_029069</name>
</gene>
<dbReference type="PANTHER" id="PTHR13251:SF3">
    <property type="entry name" value="TRAFFICKING PROTEIN PARTICLE COMPLEX SUBUNIT 10"/>
    <property type="match status" value="1"/>
</dbReference>
<reference evidence="1" key="2">
    <citation type="submission" date="2023-06" db="EMBL/GenBank/DDBJ databases">
        <authorList>
            <person name="Swenson N.G."/>
            <person name="Wegrzyn J.L."/>
            <person name="Mcevoy S.L."/>
        </authorList>
    </citation>
    <scope>NUCLEOTIDE SEQUENCE</scope>
    <source>
        <strain evidence="1">NS2018</strain>
        <tissue evidence="1">Leaf</tissue>
    </source>
</reference>